<feature type="compositionally biased region" description="Basic residues" evidence="1">
    <location>
        <begin position="105"/>
        <end position="114"/>
    </location>
</feature>
<dbReference type="EMBL" id="JADCUA010000004">
    <property type="protein sequence ID" value="KAH9840632.1"/>
    <property type="molecule type" value="Genomic_DNA"/>
</dbReference>
<comment type="caution">
    <text evidence="2">The sequence shown here is derived from an EMBL/GenBank/DDBJ whole genome shotgun (WGS) entry which is preliminary data.</text>
</comment>
<keyword evidence="3" id="KW-1185">Reference proteome</keyword>
<dbReference type="Proteomes" id="UP000814176">
    <property type="component" value="Unassembled WGS sequence"/>
</dbReference>
<name>A0ABQ8KQJ2_9APHY</name>
<evidence type="ECO:0000313" key="3">
    <source>
        <dbReference type="Proteomes" id="UP000814176"/>
    </source>
</evidence>
<accession>A0ABQ8KQJ2</accession>
<gene>
    <name evidence="2" type="ORF">C8Q71DRAFT_854509</name>
</gene>
<protein>
    <submittedName>
        <fullName evidence="2">Uncharacterized protein</fullName>
    </submittedName>
</protein>
<sequence>MQGDRCGVYTHWAYVEPNVKNKEARRVGGGDSKFRGFNSLADAIIWYMYKGGDSSHARRGLPPIVLEVLNSKTSNPIDSDLTSQFANVTLGGNRPGLPPSTPVRSRSHAIHAAHRPSPTRSTNTYQYPAPAAFLSTPSPPAQLPSYATPSRMSGQTAHIHRARPAGDFIVVRTLPHALPVPVNVVVPTLGTTADDTQTKKDFVKQLMLQGAPGAEMEYLYDLIMVPL</sequence>
<evidence type="ECO:0000313" key="2">
    <source>
        <dbReference type="EMBL" id="KAH9840632.1"/>
    </source>
</evidence>
<organism evidence="2 3">
    <name type="scientific">Rhodofomes roseus</name>
    <dbReference type="NCBI Taxonomy" id="34475"/>
    <lineage>
        <taxon>Eukaryota</taxon>
        <taxon>Fungi</taxon>
        <taxon>Dikarya</taxon>
        <taxon>Basidiomycota</taxon>
        <taxon>Agaricomycotina</taxon>
        <taxon>Agaricomycetes</taxon>
        <taxon>Polyporales</taxon>
        <taxon>Rhodofomes</taxon>
    </lineage>
</organism>
<feature type="region of interest" description="Disordered" evidence="1">
    <location>
        <begin position="90"/>
        <end position="122"/>
    </location>
</feature>
<dbReference type="RefSeq" id="XP_047782098.1">
    <property type="nucleotide sequence ID" value="XM_047927065.1"/>
</dbReference>
<dbReference type="GeneID" id="72007797"/>
<evidence type="ECO:0000256" key="1">
    <source>
        <dbReference type="SAM" id="MobiDB-lite"/>
    </source>
</evidence>
<proteinExistence type="predicted"/>
<reference evidence="2 3" key="1">
    <citation type="journal article" date="2021" name="Environ. Microbiol.">
        <title>Gene family expansions and transcriptome signatures uncover fungal adaptations to wood decay.</title>
        <authorList>
            <person name="Hage H."/>
            <person name="Miyauchi S."/>
            <person name="Viragh M."/>
            <person name="Drula E."/>
            <person name="Min B."/>
            <person name="Chaduli D."/>
            <person name="Navarro D."/>
            <person name="Favel A."/>
            <person name="Norest M."/>
            <person name="Lesage-Meessen L."/>
            <person name="Balint B."/>
            <person name="Merenyi Z."/>
            <person name="de Eugenio L."/>
            <person name="Morin E."/>
            <person name="Martinez A.T."/>
            <person name="Baldrian P."/>
            <person name="Stursova M."/>
            <person name="Martinez M.J."/>
            <person name="Novotny C."/>
            <person name="Magnuson J.K."/>
            <person name="Spatafora J.W."/>
            <person name="Maurice S."/>
            <person name="Pangilinan J."/>
            <person name="Andreopoulos W."/>
            <person name="LaButti K."/>
            <person name="Hundley H."/>
            <person name="Na H."/>
            <person name="Kuo A."/>
            <person name="Barry K."/>
            <person name="Lipzen A."/>
            <person name="Henrissat B."/>
            <person name="Riley R."/>
            <person name="Ahrendt S."/>
            <person name="Nagy L.G."/>
            <person name="Grigoriev I.V."/>
            <person name="Martin F."/>
            <person name="Rosso M.N."/>
        </authorList>
    </citation>
    <scope>NUCLEOTIDE SEQUENCE [LARGE SCALE GENOMIC DNA]</scope>
    <source>
        <strain evidence="2 3">CIRM-BRFM 1785</strain>
    </source>
</reference>